<keyword evidence="2 10" id="KW-0597">Phosphoprotein</keyword>
<dbReference type="GO" id="GO:0005829">
    <property type="term" value="C:cytosol"/>
    <property type="evidence" value="ECO:0007669"/>
    <property type="project" value="TreeGrafter"/>
</dbReference>
<dbReference type="Gene3D" id="3.40.50.2300">
    <property type="match status" value="1"/>
</dbReference>
<dbReference type="EMBL" id="KT825491">
    <property type="protein sequence ID" value="AMN85482.1"/>
    <property type="molecule type" value="Genomic_DNA"/>
</dbReference>
<keyword evidence="6" id="KW-0010">Activator</keyword>
<keyword evidence="7" id="KW-0804">Transcription</keyword>
<dbReference type="SUPFAM" id="SSF46894">
    <property type="entry name" value="C-terminal effector domain of the bipartite response regulators"/>
    <property type="match status" value="1"/>
</dbReference>
<sequence length="232" mass="27065">MNEKILVVDDEKELADLVEFYLKNDGYTVYKFYNGTDALKCIESTPLDLAILDIMLPDIDGFQICQKIREKFYFPVIMLTAKALDGDKIMGLSVADDYITKPFNPLEVVARAKAQLRQYMRYRQPSLKQEDERNEYDIREMTISKISHKCILFGKELQLTPTEFSILWYLCENQGKVVSTEELFEAVWGEKYIDNNNTVMAHIGRLREKMNERAKNPKFIKTVWGVGYTIEK</sequence>
<dbReference type="SMART" id="SM00448">
    <property type="entry name" value="REC"/>
    <property type="match status" value="1"/>
</dbReference>
<evidence type="ECO:0000256" key="8">
    <source>
        <dbReference type="ARBA" id="ARBA00023251"/>
    </source>
</evidence>
<dbReference type="SUPFAM" id="SSF52172">
    <property type="entry name" value="CheY-like"/>
    <property type="match status" value="1"/>
</dbReference>
<evidence type="ECO:0000256" key="7">
    <source>
        <dbReference type="ARBA" id="ARBA00023163"/>
    </source>
</evidence>
<dbReference type="Gene3D" id="6.10.250.690">
    <property type="match status" value="1"/>
</dbReference>
<dbReference type="Gene3D" id="1.10.10.10">
    <property type="entry name" value="Winged helix-like DNA-binding domain superfamily/Winged helix DNA-binding domain"/>
    <property type="match status" value="1"/>
</dbReference>
<dbReference type="NCBIfam" id="NF033117">
    <property type="entry name" value="vanR_ACDEGLN"/>
    <property type="match status" value="1"/>
</dbReference>
<evidence type="ECO:0000256" key="10">
    <source>
        <dbReference type="PROSITE-ProRule" id="PRU00169"/>
    </source>
</evidence>
<proteinExistence type="predicted"/>
<dbReference type="FunFam" id="1.10.10.10:FF:000018">
    <property type="entry name" value="DNA-binding response regulator ResD"/>
    <property type="match status" value="1"/>
</dbReference>
<dbReference type="PANTHER" id="PTHR48111">
    <property type="entry name" value="REGULATOR OF RPOS"/>
    <property type="match status" value="1"/>
</dbReference>
<keyword evidence="1" id="KW-0678">Repressor</keyword>
<dbReference type="SMART" id="SM00862">
    <property type="entry name" value="Trans_reg_C"/>
    <property type="match status" value="1"/>
</dbReference>
<dbReference type="InterPro" id="IPR058211">
    <property type="entry name" value="VanR-like"/>
</dbReference>
<evidence type="ECO:0000259" key="13">
    <source>
        <dbReference type="PROSITE" id="PS51755"/>
    </source>
</evidence>
<feature type="DNA-binding region" description="OmpR/PhoB-type" evidence="11">
    <location>
        <begin position="133"/>
        <end position="232"/>
    </location>
</feature>
<keyword evidence="5 11" id="KW-0238">DNA-binding</keyword>
<evidence type="ECO:0000313" key="14">
    <source>
        <dbReference type="EMBL" id="AMN85482.1"/>
    </source>
</evidence>
<evidence type="ECO:0000256" key="4">
    <source>
        <dbReference type="ARBA" id="ARBA00023015"/>
    </source>
</evidence>
<dbReference type="InterPro" id="IPR036388">
    <property type="entry name" value="WH-like_DNA-bd_sf"/>
</dbReference>
<reference evidence="14" key="1">
    <citation type="journal article" date="2016" name="J. Antimicrob. Chemother.">
        <title>Characterization of a genomic island harbouring a new vanD allele from Enterococcus faecium N15-508 isolated in Canada.</title>
        <authorList>
            <person name="Boyd D.A."/>
            <person name="Lalancette C."/>
            <person name="Levesque S."/>
            <person name="Golding G.R."/>
        </authorList>
    </citation>
    <scope>NUCLEOTIDE SEQUENCE</scope>
    <source>
        <strain evidence="14">N15-508</strain>
    </source>
</reference>
<dbReference type="PROSITE" id="PS51755">
    <property type="entry name" value="OMPR_PHOB"/>
    <property type="match status" value="1"/>
</dbReference>
<dbReference type="CDD" id="cd17574">
    <property type="entry name" value="REC_OmpR"/>
    <property type="match status" value="1"/>
</dbReference>
<dbReference type="PANTHER" id="PTHR48111:SF2">
    <property type="entry name" value="RESPONSE REGULATOR SAER"/>
    <property type="match status" value="1"/>
</dbReference>
<evidence type="ECO:0000256" key="6">
    <source>
        <dbReference type="ARBA" id="ARBA00023159"/>
    </source>
</evidence>
<feature type="domain" description="OmpR/PhoB-type" evidence="13">
    <location>
        <begin position="133"/>
        <end position="232"/>
    </location>
</feature>
<dbReference type="InterPro" id="IPR039420">
    <property type="entry name" value="WalR-like"/>
</dbReference>
<accession>A0A140GXE3</accession>
<keyword evidence="9" id="KW-0961">Cell wall biogenesis/degradation</keyword>
<dbReference type="AlphaFoldDB" id="A0A140GXE3"/>
<feature type="modified residue" description="4-aspartylphosphate" evidence="10">
    <location>
        <position position="53"/>
    </location>
</feature>
<dbReference type="GO" id="GO:0046677">
    <property type="term" value="P:response to antibiotic"/>
    <property type="evidence" value="ECO:0007669"/>
    <property type="project" value="UniProtKB-KW"/>
</dbReference>
<evidence type="ECO:0000256" key="1">
    <source>
        <dbReference type="ARBA" id="ARBA00022491"/>
    </source>
</evidence>
<dbReference type="GO" id="GO:0000976">
    <property type="term" value="F:transcription cis-regulatory region binding"/>
    <property type="evidence" value="ECO:0007669"/>
    <property type="project" value="TreeGrafter"/>
</dbReference>
<dbReference type="Pfam" id="PF00486">
    <property type="entry name" value="Trans_reg_C"/>
    <property type="match status" value="1"/>
</dbReference>
<evidence type="ECO:0000259" key="12">
    <source>
        <dbReference type="PROSITE" id="PS50110"/>
    </source>
</evidence>
<dbReference type="InterPro" id="IPR001789">
    <property type="entry name" value="Sig_transdc_resp-reg_receiver"/>
</dbReference>
<evidence type="ECO:0000256" key="11">
    <source>
        <dbReference type="PROSITE-ProRule" id="PRU01091"/>
    </source>
</evidence>
<organism evidence="14">
    <name type="scientific">Enterococcus faecium</name>
    <name type="common">Streptococcus faecium</name>
    <dbReference type="NCBI Taxonomy" id="1352"/>
    <lineage>
        <taxon>Bacteria</taxon>
        <taxon>Bacillati</taxon>
        <taxon>Bacillota</taxon>
        <taxon>Bacilli</taxon>
        <taxon>Lactobacillales</taxon>
        <taxon>Enterococcaceae</taxon>
        <taxon>Enterococcus</taxon>
    </lineage>
</organism>
<evidence type="ECO:0000256" key="9">
    <source>
        <dbReference type="ARBA" id="ARBA00023316"/>
    </source>
</evidence>
<dbReference type="Pfam" id="PF00072">
    <property type="entry name" value="Response_reg"/>
    <property type="match status" value="1"/>
</dbReference>
<evidence type="ECO:0000256" key="2">
    <source>
        <dbReference type="ARBA" id="ARBA00022553"/>
    </source>
</evidence>
<dbReference type="InterPro" id="IPR016032">
    <property type="entry name" value="Sig_transdc_resp-reg_C-effctor"/>
</dbReference>
<dbReference type="GO" id="GO:0006355">
    <property type="term" value="P:regulation of DNA-templated transcription"/>
    <property type="evidence" value="ECO:0007669"/>
    <property type="project" value="InterPro"/>
</dbReference>
<name>A0A140GXE3_ENTFC</name>
<keyword evidence="3" id="KW-0902">Two-component regulatory system</keyword>
<protein>
    <submittedName>
        <fullName evidence="14">VanRD response regulator</fullName>
    </submittedName>
</protein>
<dbReference type="PROSITE" id="PS50110">
    <property type="entry name" value="RESPONSE_REGULATORY"/>
    <property type="match status" value="1"/>
</dbReference>
<dbReference type="GO" id="GO:0032993">
    <property type="term" value="C:protein-DNA complex"/>
    <property type="evidence" value="ECO:0007669"/>
    <property type="project" value="TreeGrafter"/>
</dbReference>
<dbReference type="NCBIfam" id="NF000404">
    <property type="entry name" value="vanR-D"/>
    <property type="match status" value="1"/>
</dbReference>
<feature type="domain" description="Response regulatory" evidence="12">
    <location>
        <begin position="4"/>
        <end position="116"/>
    </location>
</feature>
<dbReference type="InterPro" id="IPR001867">
    <property type="entry name" value="OmpR/PhoB-type_DNA-bd"/>
</dbReference>
<keyword evidence="8" id="KW-0046">Antibiotic resistance</keyword>
<dbReference type="FunFam" id="3.40.50.2300:FF:000001">
    <property type="entry name" value="DNA-binding response regulator PhoB"/>
    <property type="match status" value="1"/>
</dbReference>
<evidence type="ECO:0000256" key="3">
    <source>
        <dbReference type="ARBA" id="ARBA00023012"/>
    </source>
</evidence>
<evidence type="ECO:0000256" key="5">
    <source>
        <dbReference type="ARBA" id="ARBA00023125"/>
    </source>
</evidence>
<dbReference type="GO" id="GO:0000156">
    <property type="term" value="F:phosphorelay response regulator activity"/>
    <property type="evidence" value="ECO:0007669"/>
    <property type="project" value="TreeGrafter"/>
</dbReference>
<dbReference type="InterPro" id="IPR011006">
    <property type="entry name" value="CheY-like_superfamily"/>
</dbReference>
<dbReference type="CDD" id="cd00383">
    <property type="entry name" value="trans_reg_C"/>
    <property type="match status" value="1"/>
</dbReference>
<dbReference type="GO" id="GO:0071555">
    <property type="term" value="P:cell wall organization"/>
    <property type="evidence" value="ECO:0007669"/>
    <property type="project" value="UniProtKB-KW"/>
</dbReference>
<keyword evidence="4" id="KW-0805">Transcription regulation</keyword>